<dbReference type="SMART" id="SM00267">
    <property type="entry name" value="GGDEF"/>
    <property type="match status" value="1"/>
</dbReference>
<feature type="transmembrane region" description="Helical" evidence="2">
    <location>
        <begin position="42"/>
        <end position="65"/>
    </location>
</feature>
<dbReference type="CDD" id="cd01949">
    <property type="entry name" value="GGDEF"/>
    <property type="match status" value="1"/>
</dbReference>
<dbReference type="Pfam" id="PF00563">
    <property type="entry name" value="EAL"/>
    <property type="match status" value="1"/>
</dbReference>
<dbReference type="CDD" id="cd01948">
    <property type="entry name" value="EAL"/>
    <property type="match status" value="1"/>
</dbReference>
<sequence>MAPDRQADPLSGIHMRKPKRSEPDETADPELEELIERDRAELLYSLGGGSVFVTVAVSFLLILLVQAPGEWSALLAWFAAIVLVSAIRSVDIFILFPRVRRKPFDGRKMIRRFGLGTSTLALLLGSFPIFFFPHLAVVERAYAFMVCFGMAGGSVTVLSASFPLIVTYCTAVLLPGVAETLIAYQPGGQKFAVIGIVGYISSFFFARTTSRTVLRGLRLMRTNQVLTLRSEQERVHLEAMKSDLADANESLERRVCERTAQLAHEVAERERYAAALSRLASTDPLTGLYNRPTFTARLAGRAEGSVGAPGRVALLFIDLDSFKQINDLRGHEMGDQVLRQTAERVARVIGATGDVARWGGDEFLVALPDCGGEEALRHAERLIEAIKTPITVGADVCRVEASVGVALYPDNGDTADSVIRAADVAMYAAKREGKSRAKRFDPVLADDMADRYDLEQGLRDAIKGDQFRLVFQPIIDARTGACTAFEALLRWNHPVRGAVSPATFIPVAEQSGQIERIGRWVLEEACRAATGWPDPSIAVTVNISVSHVLVGSLLDDVEHALAVSGLPPSRLKIEITETMFLHDADRSAPLFDRLRQMGVGILLDDFGTGFSSLSFLGNLPIDVIKIDQSFVRDAGRNGYATIEAILSIARALGLQVTAEGVETPEQNRNLVERGVGSVQGYLFSRPIPAAGVTDWLRMTGRVPDRPFDPAAAPALAASA</sequence>
<dbReference type="SMART" id="SM00052">
    <property type="entry name" value="EAL"/>
    <property type="match status" value="1"/>
</dbReference>
<dbReference type="InterPro" id="IPR043128">
    <property type="entry name" value="Rev_trsase/Diguanyl_cyclase"/>
</dbReference>
<feature type="transmembrane region" description="Helical" evidence="2">
    <location>
        <begin position="71"/>
        <end position="94"/>
    </location>
</feature>
<dbReference type="NCBIfam" id="TIGR00254">
    <property type="entry name" value="GGDEF"/>
    <property type="match status" value="1"/>
</dbReference>
<dbReference type="InterPro" id="IPR052155">
    <property type="entry name" value="Biofilm_reg_signaling"/>
</dbReference>
<evidence type="ECO:0000259" key="4">
    <source>
        <dbReference type="PROSITE" id="PS50887"/>
    </source>
</evidence>
<dbReference type="PANTHER" id="PTHR44757">
    <property type="entry name" value="DIGUANYLATE CYCLASE DGCP"/>
    <property type="match status" value="1"/>
</dbReference>
<name>F0J0X2_ACIMA</name>
<keyword evidence="2" id="KW-1133">Transmembrane helix</keyword>
<accession>F0J0X2</accession>
<dbReference type="FunFam" id="3.30.70.270:FF:000001">
    <property type="entry name" value="Diguanylate cyclase domain protein"/>
    <property type="match status" value="1"/>
</dbReference>
<dbReference type="GO" id="GO:0003824">
    <property type="term" value="F:catalytic activity"/>
    <property type="evidence" value="ECO:0007669"/>
    <property type="project" value="UniProtKB-ARBA"/>
</dbReference>
<feature type="transmembrane region" description="Helical" evidence="2">
    <location>
        <begin position="115"/>
        <end position="135"/>
    </location>
</feature>
<dbReference type="InterPro" id="IPR000160">
    <property type="entry name" value="GGDEF_dom"/>
</dbReference>
<dbReference type="Gene3D" id="3.30.70.270">
    <property type="match status" value="1"/>
</dbReference>
<dbReference type="OrthoDB" id="9793210at2"/>
<evidence type="ECO:0000256" key="1">
    <source>
        <dbReference type="SAM" id="MobiDB-lite"/>
    </source>
</evidence>
<dbReference type="EMBL" id="AP012035">
    <property type="protein sequence ID" value="BAJ81658.1"/>
    <property type="molecule type" value="Genomic_DNA"/>
</dbReference>
<evidence type="ECO:0000256" key="2">
    <source>
        <dbReference type="SAM" id="Phobius"/>
    </source>
</evidence>
<dbReference type="PROSITE" id="PS50883">
    <property type="entry name" value="EAL"/>
    <property type="match status" value="1"/>
</dbReference>
<dbReference type="InterPro" id="IPR001633">
    <property type="entry name" value="EAL_dom"/>
</dbReference>
<dbReference type="Gene3D" id="3.20.20.450">
    <property type="entry name" value="EAL domain"/>
    <property type="match status" value="1"/>
</dbReference>
<keyword evidence="2" id="KW-0812">Transmembrane</keyword>
<dbReference type="InterPro" id="IPR035919">
    <property type="entry name" value="EAL_sf"/>
</dbReference>
<dbReference type="Pfam" id="PF00990">
    <property type="entry name" value="GGDEF"/>
    <property type="match status" value="1"/>
</dbReference>
<dbReference type="InterPro" id="IPR029787">
    <property type="entry name" value="Nucleotide_cyclase"/>
</dbReference>
<gene>
    <name evidence="5" type="ordered locus">ACMV_23110</name>
</gene>
<keyword evidence="2" id="KW-0472">Membrane</keyword>
<dbReference type="KEGG" id="amv:ACMV_23110"/>
<evidence type="ECO:0000313" key="5">
    <source>
        <dbReference type="EMBL" id="BAJ81658.1"/>
    </source>
</evidence>
<evidence type="ECO:0008006" key="7">
    <source>
        <dbReference type="Google" id="ProtNLM"/>
    </source>
</evidence>
<feature type="domain" description="GGDEF" evidence="4">
    <location>
        <begin position="310"/>
        <end position="442"/>
    </location>
</feature>
<dbReference type="HOGENOM" id="CLU_000445_70_31_5"/>
<dbReference type="SUPFAM" id="SSF55073">
    <property type="entry name" value="Nucleotide cyclase"/>
    <property type="match status" value="1"/>
</dbReference>
<evidence type="ECO:0000259" key="3">
    <source>
        <dbReference type="PROSITE" id="PS50883"/>
    </source>
</evidence>
<reference evidence="5 6" key="1">
    <citation type="submission" date="2010-12" db="EMBL/GenBank/DDBJ databases">
        <title>Whole genome sequence of Acidiphilium multivorum AIU301.</title>
        <authorList>
            <person name="Narita-Yamada S."/>
            <person name="Nakamura S."/>
            <person name="Ito N."/>
            <person name="Takarada H."/>
            <person name="Katano Y."/>
            <person name="Nakazawa H."/>
            <person name="Hosoyama A."/>
            <person name="Yamada R."/>
            <person name="Fujita N."/>
        </authorList>
    </citation>
    <scope>NUCLEOTIDE SEQUENCE [LARGE SCALE GENOMIC DNA]</scope>
    <source>
        <strain evidence="6">DSM 11245 / JCM 8867 / AIU301</strain>
    </source>
</reference>
<dbReference type="PANTHER" id="PTHR44757:SF2">
    <property type="entry name" value="BIOFILM ARCHITECTURE MAINTENANCE PROTEIN MBAA"/>
    <property type="match status" value="1"/>
</dbReference>
<feature type="region of interest" description="Disordered" evidence="1">
    <location>
        <begin position="1"/>
        <end position="28"/>
    </location>
</feature>
<evidence type="ECO:0000313" key="6">
    <source>
        <dbReference type="Proteomes" id="UP000007100"/>
    </source>
</evidence>
<feature type="transmembrane region" description="Helical" evidence="2">
    <location>
        <begin position="165"/>
        <end position="185"/>
    </location>
</feature>
<dbReference type="PROSITE" id="PS50887">
    <property type="entry name" value="GGDEF"/>
    <property type="match status" value="1"/>
</dbReference>
<feature type="domain" description="EAL" evidence="3">
    <location>
        <begin position="451"/>
        <end position="700"/>
    </location>
</feature>
<organism evidence="5 6">
    <name type="scientific">Acidiphilium multivorum (strain DSM 11245 / JCM 8867 / NBRC 100883 / AIU 301)</name>
    <dbReference type="NCBI Taxonomy" id="926570"/>
    <lineage>
        <taxon>Bacteria</taxon>
        <taxon>Pseudomonadati</taxon>
        <taxon>Pseudomonadota</taxon>
        <taxon>Alphaproteobacteria</taxon>
        <taxon>Acetobacterales</taxon>
        <taxon>Acidocellaceae</taxon>
        <taxon>Acidiphilium</taxon>
    </lineage>
</organism>
<keyword evidence="6" id="KW-1185">Reference proteome</keyword>
<dbReference type="Proteomes" id="UP000007100">
    <property type="component" value="Chromosome"/>
</dbReference>
<protein>
    <recommendedName>
        <fullName evidence="7">Signaling protein</fullName>
    </recommendedName>
</protein>
<feature type="transmembrane region" description="Helical" evidence="2">
    <location>
        <begin position="191"/>
        <end position="210"/>
    </location>
</feature>
<proteinExistence type="predicted"/>
<dbReference type="SUPFAM" id="SSF141868">
    <property type="entry name" value="EAL domain-like"/>
    <property type="match status" value="1"/>
</dbReference>
<dbReference type="AlphaFoldDB" id="F0J0X2"/>